<dbReference type="PROSITE" id="PS50110">
    <property type="entry name" value="RESPONSE_REGULATORY"/>
    <property type="match status" value="1"/>
</dbReference>
<dbReference type="SUPFAM" id="SSF52172">
    <property type="entry name" value="CheY-like"/>
    <property type="match status" value="1"/>
</dbReference>
<dbReference type="GO" id="GO:0043709">
    <property type="term" value="P:cell adhesion involved in single-species biofilm formation"/>
    <property type="evidence" value="ECO:0007669"/>
    <property type="project" value="TreeGrafter"/>
</dbReference>
<dbReference type="Pfam" id="PF00990">
    <property type="entry name" value="GGDEF"/>
    <property type="match status" value="1"/>
</dbReference>
<gene>
    <name evidence="5" type="ORF">Cha6605_3287</name>
</gene>
<evidence type="ECO:0000256" key="2">
    <source>
        <dbReference type="SAM" id="Coils"/>
    </source>
</evidence>
<dbReference type="GO" id="GO:0000160">
    <property type="term" value="P:phosphorelay signal transduction system"/>
    <property type="evidence" value="ECO:0007669"/>
    <property type="project" value="InterPro"/>
</dbReference>
<dbReference type="SUPFAM" id="SSF55073">
    <property type="entry name" value="Nucleotide cyclase"/>
    <property type="match status" value="1"/>
</dbReference>
<dbReference type="NCBIfam" id="TIGR00254">
    <property type="entry name" value="GGDEF"/>
    <property type="match status" value="1"/>
</dbReference>
<dbReference type="Proteomes" id="UP000010366">
    <property type="component" value="Chromosome"/>
</dbReference>
<organism evidence="5 6">
    <name type="scientific">Chamaesiphon minutus (strain ATCC 27169 / PCC 6605)</name>
    <dbReference type="NCBI Taxonomy" id="1173020"/>
    <lineage>
        <taxon>Bacteria</taxon>
        <taxon>Bacillati</taxon>
        <taxon>Cyanobacteriota</taxon>
        <taxon>Cyanophyceae</taxon>
        <taxon>Gomontiellales</taxon>
        <taxon>Chamaesiphonaceae</taxon>
        <taxon>Chamaesiphon</taxon>
    </lineage>
</organism>
<proteinExistence type="predicted"/>
<dbReference type="FunFam" id="3.30.70.270:FF:000001">
    <property type="entry name" value="Diguanylate cyclase domain protein"/>
    <property type="match status" value="1"/>
</dbReference>
<accession>K9UGS2</accession>
<dbReference type="SMART" id="SM00448">
    <property type="entry name" value="REC"/>
    <property type="match status" value="1"/>
</dbReference>
<dbReference type="RefSeq" id="WP_015160430.1">
    <property type="nucleotide sequence ID" value="NC_019697.1"/>
</dbReference>
<evidence type="ECO:0000259" key="3">
    <source>
        <dbReference type="PROSITE" id="PS50110"/>
    </source>
</evidence>
<keyword evidence="6" id="KW-1185">Reference proteome</keyword>
<name>K9UGS2_CHAP6</name>
<dbReference type="PANTHER" id="PTHR45138">
    <property type="entry name" value="REGULATORY COMPONENTS OF SENSORY TRANSDUCTION SYSTEM"/>
    <property type="match status" value="1"/>
</dbReference>
<dbReference type="CDD" id="cd01949">
    <property type="entry name" value="GGDEF"/>
    <property type="match status" value="1"/>
</dbReference>
<protein>
    <submittedName>
        <fullName evidence="5">Diguanylate cyclase (GGDEF) domain-containing protein</fullName>
    </submittedName>
</protein>
<dbReference type="InterPro" id="IPR011006">
    <property type="entry name" value="CheY-like_superfamily"/>
</dbReference>
<evidence type="ECO:0000256" key="1">
    <source>
        <dbReference type="PROSITE-ProRule" id="PRU00169"/>
    </source>
</evidence>
<dbReference type="STRING" id="1173020.Cha6605_3287"/>
<dbReference type="PANTHER" id="PTHR45138:SF9">
    <property type="entry name" value="DIGUANYLATE CYCLASE DGCM-RELATED"/>
    <property type="match status" value="1"/>
</dbReference>
<dbReference type="AlphaFoldDB" id="K9UGS2"/>
<evidence type="ECO:0000259" key="4">
    <source>
        <dbReference type="PROSITE" id="PS50887"/>
    </source>
</evidence>
<feature type="domain" description="GGDEF" evidence="4">
    <location>
        <begin position="179"/>
        <end position="316"/>
    </location>
</feature>
<dbReference type="InterPro" id="IPR029787">
    <property type="entry name" value="Nucleotide_cyclase"/>
</dbReference>
<dbReference type="InterPro" id="IPR050469">
    <property type="entry name" value="Diguanylate_Cyclase"/>
</dbReference>
<dbReference type="InterPro" id="IPR000160">
    <property type="entry name" value="GGDEF_dom"/>
</dbReference>
<feature type="coiled-coil region" evidence="2">
    <location>
        <begin position="121"/>
        <end position="151"/>
    </location>
</feature>
<keyword evidence="1" id="KW-0597">Phosphoprotein</keyword>
<dbReference type="HOGENOM" id="CLU_000445_11_28_3"/>
<dbReference type="SMART" id="SM00267">
    <property type="entry name" value="GGDEF"/>
    <property type="match status" value="1"/>
</dbReference>
<dbReference type="GO" id="GO:0005886">
    <property type="term" value="C:plasma membrane"/>
    <property type="evidence" value="ECO:0007669"/>
    <property type="project" value="TreeGrafter"/>
</dbReference>
<keyword evidence="2" id="KW-0175">Coiled coil</keyword>
<feature type="modified residue" description="4-aspartylphosphate" evidence="1">
    <location>
        <position position="59"/>
    </location>
</feature>
<dbReference type="OrthoDB" id="453368at2"/>
<feature type="domain" description="Response regulatory" evidence="3">
    <location>
        <begin position="10"/>
        <end position="125"/>
    </location>
</feature>
<evidence type="ECO:0000313" key="6">
    <source>
        <dbReference type="Proteomes" id="UP000010366"/>
    </source>
</evidence>
<reference evidence="5 6" key="1">
    <citation type="submission" date="2012-05" db="EMBL/GenBank/DDBJ databases">
        <title>Finished chromosome of genome of Chamaesiphon sp. PCC 6605.</title>
        <authorList>
            <consortium name="US DOE Joint Genome Institute"/>
            <person name="Gugger M."/>
            <person name="Coursin T."/>
            <person name="Rippka R."/>
            <person name="Tandeau De Marsac N."/>
            <person name="Huntemann M."/>
            <person name="Wei C.-L."/>
            <person name="Han J."/>
            <person name="Detter J.C."/>
            <person name="Han C."/>
            <person name="Tapia R."/>
            <person name="Chen A."/>
            <person name="Kyrpides N."/>
            <person name="Mavromatis K."/>
            <person name="Markowitz V."/>
            <person name="Szeto E."/>
            <person name="Ivanova N."/>
            <person name="Pagani I."/>
            <person name="Pati A."/>
            <person name="Goodwin L."/>
            <person name="Nordberg H.P."/>
            <person name="Cantor M.N."/>
            <person name="Hua S.X."/>
            <person name="Woyke T."/>
            <person name="Kerfeld C.A."/>
        </authorList>
    </citation>
    <scope>NUCLEOTIDE SEQUENCE [LARGE SCALE GENOMIC DNA]</scope>
    <source>
        <strain evidence="6">ATCC 27169 / PCC 6605</strain>
    </source>
</reference>
<dbReference type="eggNOG" id="COG3706">
    <property type="taxonomic scope" value="Bacteria"/>
</dbReference>
<dbReference type="Pfam" id="PF00072">
    <property type="entry name" value="Response_reg"/>
    <property type="match status" value="1"/>
</dbReference>
<dbReference type="InterPro" id="IPR001789">
    <property type="entry name" value="Sig_transdc_resp-reg_receiver"/>
</dbReference>
<evidence type="ECO:0000313" key="5">
    <source>
        <dbReference type="EMBL" id="AFY94292.1"/>
    </source>
</evidence>
<dbReference type="Gene3D" id="3.40.50.2300">
    <property type="match status" value="1"/>
</dbReference>
<dbReference type="InterPro" id="IPR043128">
    <property type="entry name" value="Rev_trsase/Diguanyl_cyclase"/>
</dbReference>
<sequence>MNTPEPNFQRILLVDDDLVVRARVSESLAQDGFEVILATNGDDGIAAYQEHRPDLILVDAVMPILDGFEFCEKLKNLGERLIPILMITSLDDNESVDRAFASGATDYITKPINLSILRQRVRNLIRQSHLIKNQLNELQEANQNLKSLVNLDSLTKLSNRRGFDDYIQKEWDRMRRIKAPLSLIMCDVDFFKNYNDRYLHPNGDRCLIEVAMAMRNTVRRSGDLVARYGGEEFAIVLPNTDALGAVSVAENVRTAIKNLQIVHEASSVCPHVTISVGVSTIIPTAENDFQALIHAADRALYQAKSQGRDRVTMLVA</sequence>
<dbReference type="KEGG" id="cmp:Cha6605_3287"/>
<dbReference type="Gene3D" id="3.30.70.270">
    <property type="match status" value="1"/>
</dbReference>
<dbReference type="PROSITE" id="PS50887">
    <property type="entry name" value="GGDEF"/>
    <property type="match status" value="1"/>
</dbReference>
<dbReference type="GO" id="GO:1902201">
    <property type="term" value="P:negative regulation of bacterial-type flagellum-dependent cell motility"/>
    <property type="evidence" value="ECO:0007669"/>
    <property type="project" value="TreeGrafter"/>
</dbReference>
<dbReference type="GO" id="GO:0052621">
    <property type="term" value="F:diguanylate cyclase activity"/>
    <property type="evidence" value="ECO:0007669"/>
    <property type="project" value="TreeGrafter"/>
</dbReference>
<dbReference type="EMBL" id="CP003600">
    <property type="protein sequence ID" value="AFY94292.1"/>
    <property type="molecule type" value="Genomic_DNA"/>
</dbReference>